<name>B9SPK4_RICCO</name>
<accession>B9SPK4</accession>
<sequence length="107" mass="12217">MTKLRMLFLLSTQRKHPVMTDLSQTHQFMFGLLQDYLQGSLQIDCMQLIIGQEQSAFIKGTCMADNILVASKCIHAHFQDKRGGGNRTGIALKLDMRQMVQFELKVE</sequence>
<protein>
    <recommendedName>
        <fullName evidence="3">Reverse transcriptase domain-containing protein</fullName>
    </recommendedName>
</protein>
<evidence type="ECO:0000313" key="2">
    <source>
        <dbReference type="Proteomes" id="UP000008311"/>
    </source>
</evidence>
<proteinExistence type="predicted"/>
<reference evidence="2" key="1">
    <citation type="journal article" date="2010" name="Nat. Biotechnol.">
        <title>Draft genome sequence of the oilseed species Ricinus communis.</title>
        <authorList>
            <person name="Chan A.P."/>
            <person name="Crabtree J."/>
            <person name="Zhao Q."/>
            <person name="Lorenzi H."/>
            <person name="Orvis J."/>
            <person name="Puiu D."/>
            <person name="Melake-Berhan A."/>
            <person name="Jones K.M."/>
            <person name="Redman J."/>
            <person name="Chen G."/>
            <person name="Cahoon E.B."/>
            <person name="Gedil M."/>
            <person name="Stanke M."/>
            <person name="Haas B.J."/>
            <person name="Wortman J.R."/>
            <person name="Fraser-Liggett C.M."/>
            <person name="Ravel J."/>
            <person name="Rabinowicz P.D."/>
        </authorList>
    </citation>
    <scope>NUCLEOTIDE SEQUENCE [LARGE SCALE GENOMIC DNA]</scope>
    <source>
        <strain evidence="2">cv. Hale</strain>
    </source>
</reference>
<evidence type="ECO:0008006" key="3">
    <source>
        <dbReference type="Google" id="ProtNLM"/>
    </source>
</evidence>
<dbReference type="Proteomes" id="UP000008311">
    <property type="component" value="Unassembled WGS sequence"/>
</dbReference>
<dbReference type="EMBL" id="EQ974068">
    <property type="protein sequence ID" value="EEF34480.1"/>
    <property type="molecule type" value="Genomic_DNA"/>
</dbReference>
<gene>
    <name evidence="1" type="ORF">RCOM_0024810</name>
</gene>
<dbReference type="AlphaFoldDB" id="B9SPK4"/>
<dbReference type="InParanoid" id="B9SPK4"/>
<keyword evidence="2" id="KW-1185">Reference proteome</keyword>
<organism evidence="1 2">
    <name type="scientific">Ricinus communis</name>
    <name type="common">Castor bean</name>
    <dbReference type="NCBI Taxonomy" id="3988"/>
    <lineage>
        <taxon>Eukaryota</taxon>
        <taxon>Viridiplantae</taxon>
        <taxon>Streptophyta</taxon>
        <taxon>Embryophyta</taxon>
        <taxon>Tracheophyta</taxon>
        <taxon>Spermatophyta</taxon>
        <taxon>Magnoliopsida</taxon>
        <taxon>eudicotyledons</taxon>
        <taxon>Gunneridae</taxon>
        <taxon>Pentapetalae</taxon>
        <taxon>rosids</taxon>
        <taxon>fabids</taxon>
        <taxon>Malpighiales</taxon>
        <taxon>Euphorbiaceae</taxon>
        <taxon>Acalyphoideae</taxon>
        <taxon>Acalypheae</taxon>
        <taxon>Ricinus</taxon>
    </lineage>
</organism>
<evidence type="ECO:0000313" key="1">
    <source>
        <dbReference type="EMBL" id="EEF34480.1"/>
    </source>
</evidence>